<protein>
    <submittedName>
        <fullName evidence="1">Uncharacterized protein</fullName>
    </submittedName>
</protein>
<organism evidence="1 2">
    <name type="scientific">Protopolystoma xenopodis</name>
    <dbReference type="NCBI Taxonomy" id="117903"/>
    <lineage>
        <taxon>Eukaryota</taxon>
        <taxon>Metazoa</taxon>
        <taxon>Spiralia</taxon>
        <taxon>Lophotrochozoa</taxon>
        <taxon>Platyhelminthes</taxon>
        <taxon>Monogenea</taxon>
        <taxon>Polyopisthocotylea</taxon>
        <taxon>Polystomatidea</taxon>
        <taxon>Polystomatidae</taxon>
        <taxon>Protopolystoma</taxon>
    </lineage>
</organism>
<sequence>MARQEEFVQAVRRVDRIETSVVSIVNKIDMVLQRLDTIEEARARRRETMSQLLNSIGELQFSDIFSVAFLLSFGALIL</sequence>
<keyword evidence="2" id="KW-1185">Reference proteome</keyword>
<gene>
    <name evidence="1" type="ORF">PXEA_LOCUS21235</name>
</gene>
<evidence type="ECO:0000313" key="1">
    <source>
        <dbReference type="EMBL" id="VEL27795.1"/>
    </source>
</evidence>
<dbReference type="Gene3D" id="1.20.5.340">
    <property type="match status" value="1"/>
</dbReference>
<proteinExistence type="predicted"/>
<reference evidence="1" key="1">
    <citation type="submission" date="2018-11" db="EMBL/GenBank/DDBJ databases">
        <authorList>
            <consortium name="Pathogen Informatics"/>
        </authorList>
    </citation>
    <scope>NUCLEOTIDE SEQUENCE</scope>
</reference>
<accession>A0A448X4F7</accession>
<dbReference type="AlphaFoldDB" id="A0A448X4F7"/>
<dbReference type="EMBL" id="CAAALY010089945">
    <property type="protein sequence ID" value="VEL27795.1"/>
    <property type="molecule type" value="Genomic_DNA"/>
</dbReference>
<name>A0A448X4F7_9PLAT</name>
<comment type="caution">
    <text evidence="1">The sequence shown here is derived from an EMBL/GenBank/DDBJ whole genome shotgun (WGS) entry which is preliminary data.</text>
</comment>
<evidence type="ECO:0000313" key="2">
    <source>
        <dbReference type="Proteomes" id="UP000784294"/>
    </source>
</evidence>
<dbReference type="Proteomes" id="UP000784294">
    <property type="component" value="Unassembled WGS sequence"/>
</dbReference>